<evidence type="ECO:0000313" key="4">
    <source>
        <dbReference type="Proteomes" id="UP001142610"/>
    </source>
</evidence>
<organism evidence="3 4">
    <name type="scientific">Parvularcula maris</name>
    <dbReference type="NCBI Taxonomy" id="2965077"/>
    <lineage>
        <taxon>Bacteria</taxon>
        <taxon>Pseudomonadati</taxon>
        <taxon>Pseudomonadota</taxon>
        <taxon>Alphaproteobacteria</taxon>
        <taxon>Parvularculales</taxon>
        <taxon>Parvularculaceae</taxon>
        <taxon>Parvularcula</taxon>
    </lineage>
</organism>
<dbReference type="RefSeq" id="WP_256619051.1">
    <property type="nucleotide sequence ID" value="NZ_JANIBC010000004.1"/>
</dbReference>
<dbReference type="PANTHER" id="PTHR21666">
    <property type="entry name" value="PEPTIDASE-RELATED"/>
    <property type="match status" value="1"/>
</dbReference>
<reference evidence="3" key="1">
    <citation type="submission" date="2022-07" db="EMBL/GenBank/DDBJ databases">
        <title>Parvularcula maris sp. nov., an algicidal bacterium isolated from seawater.</title>
        <authorList>
            <person name="Li F."/>
        </authorList>
    </citation>
    <scope>NUCLEOTIDE SEQUENCE</scope>
    <source>
        <strain evidence="3">BGMRC 0090</strain>
    </source>
</reference>
<dbReference type="EMBL" id="JANIBC010000004">
    <property type="protein sequence ID" value="MCQ8185184.1"/>
    <property type="molecule type" value="Genomic_DNA"/>
</dbReference>
<evidence type="ECO:0000256" key="1">
    <source>
        <dbReference type="SAM" id="Coils"/>
    </source>
</evidence>
<protein>
    <submittedName>
        <fullName evidence="3">Peptidoglycan DD-metalloendopeptidase family protein</fullName>
    </submittedName>
</protein>
<evidence type="ECO:0000259" key="2">
    <source>
        <dbReference type="Pfam" id="PF01551"/>
    </source>
</evidence>
<dbReference type="InterPro" id="IPR011055">
    <property type="entry name" value="Dup_hybrid_motif"/>
</dbReference>
<evidence type="ECO:0000313" key="3">
    <source>
        <dbReference type="EMBL" id="MCQ8185184.1"/>
    </source>
</evidence>
<dbReference type="InterPro" id="IPR050570">
    <property type="entry name" value="Cell_wall_metabolism_enzyme"/>
</dbReference>
<dbReference type="SUPFAM" id="SSF57997">
    <property type="entry name" value="Tropomyosin"/>
    <property type="match status" value="1"/>
</dbReference>
<dbReference type="GO" id="GO:0004222">
    <property type="term" value="F:metalloendopeptidase activity"/>
    <property type="evidence" value="ECO:0007669"/>
    <property type="project" value="TreeGrafter"/>
</dbReference>
<dbReference type="Pfam" id="PF01551">
    <property type="entry name" value="Peptidase_M23"/>
    <property type="match status" value="1"/>
</dbReference>
<accession>A0A9X2L943</accession>
<feature type="coiled-coil region" evidence="1">
    <location>
        <begin position="24"/>
        <end position="111"/>
    </location>
</feature>
<dbReference type="AlphaFoldDB" id="A0A9X2L943"/>
<feature type="coiled-coil region" evidence="1">
    <location>
        <begin position="143"/>
        <end position="223"/>
    </location>
</feature>
<dbReference type="SUPFAM" id="SSF51261">
    <property type="entry name" value="Duplicated hybrid motif"/>
    <property type="match status" value="1"/>
</dbReference>
<dbReference type="PANTHER" id="PTHR21666:SF270">
    <property type="entry name" value="MUREIN HYDROLASE ACTIVATOR ENVC"/>
    <property type="match status" value="1"/>
</dbReference>
<dbReference type="Proteomes" id="UP001142610">
    <property type="component" value="Unassembled WGS sequence"/>
</dbReference>
<keyword evidence="4" id="KW-1185">Reference proteome</keyword>
<dbReference type="Gene3D" id="2.70.70.10">
    <property type="entry name" value="Glucose Permease (Domain IIA)"/>
    <property type="match status" value="1"/>
</dbReference>
<proteinExistence type="predicted"/>
<comment type="caution">
    <text evidence="3">The sequence shown here is derived from an EMBL/GenBank/DDBJ whole genome shotgun (WGS) entry which is preliminary data.</text>
</comment>
<feature type="domain" description="M23ase beta-sheet core" evidence="2">
    <location>
        <begin position="280"/>
        <end position="369"/>
    </location>
</feature>
<keyword evidence="1" id="KW-0175">Coiled coil</keyword>
<dbReference type="CDD" id="cd12797">
    <property type="entry name" value="M23_peptidase"/>
    <property type="match status" value="1"/>
</dbReference>
<dbReference type="InterPro" id="IPR016047">
    <property type="entry name" value="M23ase_b-sheet_dom"/>
</dbReference>
<sequence length="376" mass="41500">MTSLLALLTALSLAQQPPTEAERLRELERQIEEQERSAAEIRSRTQELEGVLETLQDQLVSTASALQAAEARATELEQDLQDIEAREAVALEDLDKKALELSSVLAALQNLERSRPPALVVSPGDAQSAALAAISLSSLTPRLADIVEARKAEIEELARLRERKRGARAQLEETNEALGERRRLLEDLMKQRRDAFEEDQAALRRAERETRRLAAEASSLRELLNRLAELPSTEEIIERYRQSRRDRDLPARFADAKGRLDPPVAGTPARTFARDGERDAVELVTRPGAVVTAPFGGVVQWASQFGSLGNVLIVDVGGGFTHIYVGLDQFIVSKGQRVGAGEPVGVMSPQAQNPRLRFQVRDQGRPVDPTPWFSEG</sequence>
<name>A0A9X2L943_9PROT</name>
<gene>
    <name evidence="3" type="ORF">NOG11_07235</name>
</gene>